<protein>
    <submittedName>
        <fullName evidence="5">Prenylated protein</fullName>
    </submittedName>
</protein>
<dbReference type="AlphaFoldDB" id="A0A2C6KJV3"/>
<comment type="caution">
    <text evidence="5">The sequence shown here is derived from an EMBL/GenBank/DDBJ whole genome shotgun (WGS) entry which is preliminary data.</text>
</comment>
<comment type="similarity">
    <text evidence="2">Belongs to the synaptobrevin family.</text>
</comment>
<comment type="subcellular location">
    <subcellularLocation>
        <location evidence="1">Membrane</location>
    </subcellularLocation>
</comment>
<dbReference type="InterPro" id="IPR011012">
    <property type="entry name" value="Longin-like_dom_sf"/>
</dbReference>
<dbReference type="PROSITE" id="PS50859">
    <property type="entry name" value="LONGIN"/>
    <property type="match status" value="1"/>
</dbReference>
<feature type="domain" description="Longin" evidence="4">
    <location>
        <begin position="1"/>
        <end position="91"/>
    </location>
</feature>
<feature type="non-terminal residue" evidence="5">
    <location>
        <position position="99"/>
    </location>
</feature>
<proteinExistence type="inferred from homology"/>
<organism evidence="5 6">
    <name type="scientific">Cystoisospora suis</name>
    <dbReference type="NCBI Taxonomy" id="483139"/>
    <lineage>
        <taxon>Eukaryota</taxon>
        <taxon>Sar</taxon>
        <taxon>Alveolata</taxon>
        <taxon>Apicomplexa</taxon>
        <taxon>Conoidasida</taxon>
        <taxon>Coccidia</taxon>
        <taxon>Eucoccidiorida</taxon>
        <taxon>Eimeriorina</taxon>
        <taxon>Sarcocystidae</taxon>
        <taxon>Cystoisospora</taxon>
    </lineage>
</organism>
<evidence type="ECO:0000313" key="6">
    <source>
        <dbReference type="Proteomes" id="UP000221165"/>
    </source>
</evidence>
<evidence type="ECO:0000313" key="5">
    <source>
        <dbReference type="EMBL" id="PHJ17827.1"/>
    </source>
</evidence>
<dbReference type="GeneID" id="94431695"/>
<evidence type="ECO:0000256" key="3">
    <source>
        <dbReference type="ARBA" id="ARBA00023136"/>
    </source>
</evidence>
<evidence type="ECO:0000259" key="4">
    <source>
        <dbReference type="PROSITE" id="PS50859"/>
    </source>
</evidence>
<reference evidence="5 6" key="1">
    <citation type="journal article" date="2017" name="Int. J. Parasitol.">
        <title>The genome of the protozoan parasite Cystoisospora suis and a reverse vaccinology approach to identify vaccine candidates.</title>
        <authorList>
            <person name="Palmieri N."/>
            <person name="Shrestha A."/>
            <person name="Ruttkowski B."/>
            <person name="Beck T."/>
            <person name="Vogl C."/>
            <person name="Tomley F."/>
            <person name="Blake D.P."/>
            <person name="Joachim A."/>
        </authorList>
    </citation>
    <scope>NUCLEOTIDE SEQUENCE [LARGE SCALE GENOMIC DNA]</scope>
    <source>
        <strain evidence="5 6">Wien I</strain>
    </source>
</reference>
<keyword evidence="3" id="KW-0472">Membrane</keyword>
<dbReference type="EMBL" id="MIGC01004646">
    <property type="protein sequence ID" value="PHJ17827.1"/>
    <property type="molecule type" value="Genomic_DNA"/>
</dbReference>
<dbReference type="Gene3D" id="3.30.450.50">
    <property type="entry name" value="Longin domain"/>
    <property type="match status" value="1"/>
</dbReference>
<accession>A0A2C6KJV3</accession>
<keyword evidence="6" id="KW-1185">Reference proteome</keyword>
<dbReference type="OrthoDB" id="27923at2759"/>
<evidence type="ECO:0000256" key="1">
    <source>
        <dbReference type="ARBA" id="ARBA00004370"/>
    </source>
</evidence>
<dbReference type="InterPro" id="IPR010908">
    <property type="entry name" value="Longin_dom"/>
</dbReference>
<dbReference type="RefSeq" id="XP_067919541.1">
    <property type="nucleotide sequence ID" value="XM_068068484.1"/>
</dbReference>
<dbReference type="VEuPathDB" id="ToxoDB:CSUI_008350"/>
<evidence type="ECO:0000256" key="2">
    <source>
        <dbReference type="ARBA" id="ARBA00008025"/>
    </source>
</evidence>
<gene>
    <name evidence="5" type="ORF">CSUI_008350</name>
</gene>
<name>A0A2C6KJV3_9APIC</name>
<sequence length="99" mass="11277">MFSSFRNFPQIARETREMIEHEGSVAFLYRFIDSVAVVAIGDLDYPPRLAFKLLRETHEKFIRSVPVAIWSSAQPSGSSSSAPQIRFKHELSALLDSYQ</sequence>
<dbReference type="SUPFAM" id="SSF64356">
    <property type="entry name" value="SNARE-like"/>
    <property type="match status" value="1"/>
</dbReference>
<dbReference type="Pfam" id="PF13774">
    <property type="entry name" value="Longin"/>
    <property type="match status" value="1"/>
</dbReference>
<dbReference type="Proteomes" id="UP000221165">
    <property type="component" value="Unassembled WGS sequence"/>
</dbReference>
<dbReference type="GO" id="GO:0016020">
    <property type="term" value="C:membrane"/>
    <property type="evidence" value="ECO:0007669"/>
    <property type="project" value="UniProtKB-SubCell"/>
</dbReference>